<dbReference type="InterPro" id="IPR015915">
    <property type="entry name" value="Kelch-typ_b-propeller"/>
</dbReference>
<dbReference type="AlphaFoldDB" id="A0A1Q9D868"/>
<gene>
    <name evidence="1" type="ORF">AK812_SmicGene26923</name>
</gene>
<name>A0A1Q9D868_SYMMI</name>
<sequence>MQDSSVEEEERRRPCLERAAGAGPHWGVSGSQHPKGSLAILSHDTPRSQCYIFWGLPACEHGCIRQEQADWREEAAQLLPLILQMMWRSLKERWQRWYHKAWYEDRPHGALGRNTIACAPFIFETSALTAACALNKYRWTDALISDQHSAGESKGQASTLVALPGHWTTTDSRVAALPCISRELQPGRRTAAHELQRCSLQSFQRLETDARGAGSCSGDSSGPGMQYSGSSTNPERFCIDLVVVLAVVLLLNCYGALPGARASFTSRLVAKTDCERYAIRGYVRHVMLESWTFAADPGMAKLGHGSAACSPCGGEREEASSRARSEVKWSQLSPSGSAPSARYGHTAVESTGAGGMLVFGGWGPGSLNDLHLYDPEAGRLKQTAGTADASEV</sequence>
<dbReference type="Gene3D" id="2.120.10.80">
    <property type="entry name" value="Kelch-type beta propeller"/>
    <property type="match status" value="1"/>
</dbReference>
<keyword evidence="2" id="KW-1185">Reference proteome</keyword>
<organism evidence="1 2">
    <name type="scientific">Symbiodinium microadriaticum</name>
    <name type="common">Dinoflagellate</name>
    <name type="synonym">Zooxanthella microadriatica</name>
    <dbReference type="NCBI Taxonomy" id="2951"/>
    <lineage>
        <taxon>Eukaryota</taxon>
        <taxon>Sar</taxon>
        <taxon>Alveolata</taxon>
        <taxon>Dinophyceae</taxon>
        <taxon>Suessiales</taxon>
        <taxon>Symbiodiniaceae</taxon>
        <taxon>Symbiodinium</taxon>
    </lineage>
</organism>
<reference evidence="1 2" key="1">
    <citation type="submission" date="2016-02" db="EMBL/GenBank/DDBJ databases">
        <title>Genome analysis of coral dinoflagellate symbionts highlights evolutionary adaptations to a symbiotic lifestyle.</title>
        <authorList>
            <person name="Aranda M."/>
            <person name="Li Y."/>
            <person name="Liew Y.J."/>
            <person name="Baumgarten S."/>
            <person name="Simakov O."/>
            <person name="Wilson M."/>
            <person name="Piel J."/>
            <person name="Ashoor H."/>
            <person name="Bougouffa S."/>
            <person name="Bajic V.B."/>
            <person name="Ryu T."/>
            <person name="Ravasi T."/>
            <person name="Bayer T."/>
            <person name="Micklem G."/>
            <person name="Kim H."/>
            <person name="Bhak J."/>
            <person name="Lajeunesse T.C."/>
            <person name="Voolstra C.R."/>
        </authorList>
    </citation>
    <scope>NUCLEOTIDE SEQUENCE [LARGE SCALE GENOMIC DNA]</scope>
    <source>
        <strain evidence="1 2">CCMP2467</strain>
    </source>
</reference>
<dbReference type="SUPFAM" id="SSF117281">
    <property type="entry name" value="Kelch motif"/>
    <property type="match status" value="1"/>
</dbReference>
<dbReference type="Proteomes" id="UP000186817">
    <property type="component" value="Unassembled WGS sequence"/>
</dbReference>
<dbReference type="EMBL" id="LSRX01000667">
    <property type="protein sequence ID" value="OLP91384.1"/>
    <property type="molecule type" value="Genomic_DNA"/>
</dbReference>
<accession>A0A1Q9D868</accession>
<proteinExistence type="predicted"/>
<dbReference type="OrthoDB" id="411898at2759"/>
<evidence type="ECO:0000313" key="1">
    <source>
        <dbReference type="EMBL" id="OLP91384.1"/>
    </source>
</evidence>
<protein>
    <submittedName>
        <fullName evidence="1">Uncharacterized protein</fullName>
    </submittedName>
</protein>
<comment type="caution">
    <text evidence="1">The sequence shown here is derived from an EMBL/GenBank/DDBJ whole genome shotgun (WGS) entry which is preliminary data.</text>
</comment>
<evidence type="ECO:0000313" key="2">
    <source>
        <dbReference type="Proteomes" id="UP000186817"/>
    </source>
</evidence>